<dbReference type="InterPro" id="IPR010156">
    <property type="entry name" value="CRISPR-assoc_prot_Cas6"/>
</dbReference>
<reference evidence="6 7" key="1">
    <citation type="submission" date="2018-03" db="EMBL/GenBank/DDBJ databases">
        <title>Genome sequence of Moorella humiferrea DSM 23265.</title>
        <authorList>
            <person name="Poehlein A."/>
            <person name="Daniel R."/>
        </authorList>
    </citation>
    <scope>NUCLEOTIDE SEQUENCE [LARGE SCALE GENOMIC DNA]</scope>
    <source>
        <strain evidence="6 7">DSM 23265</strain>
    </source>
</reference>
<evidence type="ECO:0000313" key="7">
    <source>
        <dbReference type="Proteomes" id="UP000238415"/>
    </source>
</evidence>
<dbReference type="GO" id="GO:0051607">
    <property type="term" value="P:defense response to virus"/>
    <property type="evidence" value="ECO:0007669"/>
    <property type="project" value="UniProtKB-KW"/>
</dbReference>
<comment type="caution">
    <text evidence="6">The sequence shown here is derived from an EMBL/GenBank/DDBJ whole genome shotgun (WGS) entry which is preliminary data.</text>
</comment>
<evidence type="ECO:0000256" key="4">
    <source>
        <dbReference type="PIRNR" id="PIRNR005054"/>
    </source>
</evidence>
<feature type="domain" description="CRISPR associated protein Cas6 C-terminal" evidence="5">
    <location>
        <begin position="120"/>
        <end position="244"/>
    </location>
</feature>
<dbReference type="Gene3D" id="3.30.70.1890">
    <property type="match status" value="1"/>
</dbReference>
<dbReference type="InterPro" id="IPR049435">
    <property type="entry name" value="Cas_Cas6_C"/>
</dbReference>
<evidence type="ECO:0000259" key="5">
    <source>
        <dbReference type="Pfam" id="PF01881"/>
    </source>
</evidence>
<keyword evidence="7" id="KW-1185">Reference proteome</keyword>
<dbReference type="Pfam" id="PF01881">
    <property type="entry name" value="Cas_Cas6_C"/>
    <property type="match status" value="1"/>
</dbReference>
<dbReference type="CDD" id="cd21140">
    <property type="entry name" value="Cas6_I-like"/>
    <property type="match status" value="1"/>
</dbReference>
<name>A0A2T0AWT8_9FIRM</name>
<dbReference type="RefSeq" id="WP_106004572.1">
    <property type="nucleotide sequence ID" value="NZ_CP136419.1"/>
</dbReference>
<dbReference type="GO" id="GO:0016788">
    <property type="term" value="F:hydrolase activity, acting on ester bonds"/>
    <property type="evidence" value="ECO:0007669"/>
    <property type="project" value="InterPro"/>
</dbReference>
<keyword evidence="2" id="KW-0694">RNA-binding</keyword>
<evidence type="ECO:0000256" key="3">
    <source>
        <dbReference type="ARBA" id="ARBA00023118"/>
    </source>
</evidence>
<dbReference type="Gene3D" id="3.30.70.1900">
    <property type="match status" value="1"/>
</dbReference>
<comment type="similarity">
    <text evidence="1 4">Belongs to the CRISPR-associated protein Cas6/Cse3/CasE family.</text>
</comment>
<dbReference type="GO" id="GO:0003723">
    <property type="term" value="F:RNA binding"/>
    <property type="evidence" value="ECO:0007669"/>
    <property type="project" value="UniProtKB-KW"/>
</dbReference>
<evidence type="ECO:0000256" key="1">
    <source>
        <dbReference type="ARBA" id="ARBA00005937"/>
    </source>
</evidence>
<dbReference type="Pfam" id="PF21350">
    <property type="entry name" value="Cas6_I-A"/>
    <property type="match status" value="1"/>
</dbReference>
<dbReference type="AlphaFoldDB" id="A0A2T0AWT8"/>
<dbReference type="EMBL" id="PVXM01000006">
    <property type="protein sequence ID" value="PRR75057.1"/>
    <property type="molecule type" value="Genomic_DNA"/>
</dbReference>
<dbReference type="OrthoDB" id="9797488at2"/>
<evidence type="ECO:0000256" key="2">
    <source>
        <dbReference type="ARBA" id="ARBA00022884"/>
    </source>
</evidence>
<sequence length="247" mass="27241">MQLQIELVASNGDYAVLPIHYNYLLQGLIYSMVKDKMPEIHAKGYAAGERILRLFVFSRLLGRVKAIKDGKIVFASPLKFKVGSPLEQFIEVFAETMLAAEEIRLGDTIFLPGTIAVIPVPDFSTGKAIGRAISPVTVYSTLQAPDGKKKTYYYHPVEKEFGQQVRNNLLKKAAVLGINLPPDVPLELHPVNVKGSDMKVVYYKDTVIKGWLGKYMLTGDPQLIRLAFSAGIGAKNSQGFGMLEPVV</sequence>
<dbReference type="PANTHER" id="PTHR36984">
    <property type="entry name" value="CRISPR-ASSOCIATED ENDORIBONUCLEASE CAS6 1"/>
    <property type="match status" value="1"/>
</dbReference>
<dbReference type="PIRSF" id="PIRSF005054">
    <property type="entry name" value="PF1131"/>
    <property type="match status" value="1"/>
</dbReference>
<accession>A0A2T0AWT8</accession>
<protein>
    <recommendedName>
        <fullName evidence="4">CRISPR-associated endoribonuclease</fullName>
    </recommendedName>
</protein>
<gene>
    <name evidence="6" type="ORF">MOHU_05640</name>
</gene>
<organism evidence="6 7">
    <name type="scientific">Neomoorella humiferrea</name>
    <dbReference type="NCBI Taxonomy" id="676965"/>
    <lineage>
        <taxon>Bacteria</taxon>
        <taxon>Bacillati</taxon>
        <taxon>Bacillota</taxon>
        <taxon>Clostridia</taxon>
        <taxon>Neomoorellales</taxon>
        <taxon>Neomoorellaceae</taxon>
        <taxon>Neomoorella</taxon>
    </lineage>
</organism>
<dbReference type="NCBIfam" id="TIGR01877">
    <property type="entry name" value="cas_cas6"/>
    <property type="match status" value="1"/>
</dbReference>
<proteinExistence type="inferred from homology"/>
<dbReference type="Proteomes" id="UP000238415">
    <property type="component" value="Unassembled WGS sequence"/>
</dbReference>
<evidence type="ECO:0000313" key="6">
    <source>
        <dbReference type="EMBL" id="PRR75057.1"/>
    </source>
</evidence>
<comment type="function">
    <text evidence="4">CRISPR (clustered regularly interspaced short palindromic repeat), is an adaptive immune system that provides protection against mobile genetic elements (viruses, transposable elements and conjugative plasmids). CRISPR clusters contain sequences complementary to antecedent mobile elements and target invading nucleic acids. CRISPR clusters are transcribed and processed into CRISPR RNA (crRNA).</text>
</comment>
<dbReference type="InterPro" id="IPR045747">
    <property type="entry name" value="CRISPR-assoc_prot_Cas6_N_sf"/>
</dbReference>
<keyword evidence="3" id="KW-0051">Antiviral defense</keyword>
<dbReference type="PANTHER" id="PTHR36984:SF1">
    <property type="entry name" value="CRISPR-ASSOCIATED ENDORIBONUCLEASE CAS6 1"/>
    <property type="match status" value="1"/>
</dbReference>